<dbReference type="InterPro" id="IPR000073">
    <property type="entry name" value="AB_hydrolase_1"/>
</dbReference>
<proteinExistence type="predicted"/>
<dbReference type="PANTHER" id="PTHR43194:SF2">
    <property type="entry name" value="PEROXISOMAL MEMBRANE PROTEIN LPX1"/>
    <property type="match status" value="1"/>
</dbReference>
<dbReference type="Proteomes" id="UP000027337">
    <property type="component" value="Unassembled WGS sequence"/>
</dbReference>
<reference evidence="2 3" key="1">
    <citation type="journal article" date="2014" name="Genome Announc.">
        <title>Draft Genome Sequences of Two Isolates of the Roseobacter Group, Sulfitobacter sp. Strains 3SOLIMAR09 and 1FIGIMAR09, from Harbors of Mallorca Island (Mediterranean Sea).</title>
        <authorList>
            <person name="Mas-Llado M."/>
            <person name="Pina-Villalonga J.M."/>
            <person name="Brunet-Galmes I."/>
            <person name="Nogales B."/>
            <person name="Bosch R."/>
        </authorList>
    </citation>
    <scope>NUCLEOTIDE SEQUENCE [LARGE SCALE GENOMIC DNA]</scope>
    <source>
        <strain evidence="2 3">1FIGIMAR09</strain>
    </source>
</reference>
<comment type="caution">
    <text evidence="2">The sequence shown here is derived from an EMBL/GenBank/DDBJ whole genome shotgun (WGS) entry which is preliminary data.</text>
</comment>
<dbReference type="Gene3D" id="3.40.50.1820">
    <property type="entry name" value="alpha/beta hydrolase"/>
    <property type="match status" value="1"/>
</dbReference>
<feature type="domain" description="AB hydrolase-1" evidence="1">
    <location>
        <begin position="31"/>
        <end position="223"/>
    </location>
</feature>
<evidence type="ECO:0000313" key="2">
    <source>
        <dbReference type="EMBL" id="KAJ01587.1"/>
    </source>
</evidence>
<keyword evidence="2" id="KW-0378">Hydrolase</keyword>
<dbReference type="STRING" id="83219.PM02_18640"/>
<dbReference type="PANTHER" id="PTHR43194">
    <property type="entry name" value="HYDROLASE ALPHA/BETA FOLD FAMILY"/>
    <property type="match status" value="1"/>
</dbReference>
<dbReference type="InterPro" id="IPR050228">
    <property type="entry name" value="Carboxylesterase_BioH"/>
</dbReference>
<dbReference type="GO" id="GO:0016787">
    <property type="term" value="F:hydrolase activity"/>
    <property type="evidence" value="ECO:0007669"/>
    <property type="project" value="UniProtKB-KW"/>
</dbReference>
<dbReference type="Pfam" id="PF12697">
    <property type="entry name" value="Abhydrolase_6"/>
    <property type="match status" value="1"/>
</dbReference>
<accession>A0A061SL50</accession>
<evidence type="ECO:0000313" key="3">
    <source>
        <dbReference type="Proteomes" id="UP000027337"/>
    </source>
</evidence>
<dbReference type="InterPro" id="IPR029058">
    <property type="entry name" value="AB_hydrolase_fold"/>
</dbReference>
<organism evidence="2 3">
    <name type="scientific">Sulfitobacter mediterraneus</name>
    <dbReference type="NCBI Taxonomy" id="83219"/>
    <lineage>
        <taxon>Bacteria</taxon>
        <taxon>Pseudomonadati</taxon>
        <taxon>Pseudomonadota</taxon>
        <taxon>Alphaproteobacteria</taxon>
        <taxon>Rhodobacterales</taxon>
        <taxon>Roseobacteraceae</taxon>
        <taxon>Sulfitobacter</taxon>
    </lineage>
</organism>
<evidence type="ECO:0000259" key="1">
    <source>
        <dbReference type="Pfam" id="PF12697"/>
    </source>
</evidence>
<name>A0A061SL50_9RHOB</name>
<protein>
    <submittedName>
        <fullName evidence="2">Alpha/beta hydrolase</fullName>
    </submittedName>
</protein>
<dbReference type="eggNOG" id="COG2267">
    <property type="taxonomic scope" value="Bacteria"/>
</dbReference>
<keyword evidence="3" id="KW-1185">Reference proteome</keyword>
<dbReference type="AlphaFoldDB" id="A0A061SL50"/>
<sequence>MTTPLVLLPGMMCDARLFSPQIDVFGASRAVEVYDLASADSVEALADEILFAAPPRFALGGLSMGGIVAMEVLRQAPERVAGLALMDTNPLAEKDDVKTRRAPQMDKARNGQLDSVMRDEMKPNYLSDGPRRGEILDLCMDMALALGPEVFCRQSVALMNRPDQTETLHRYAGPALVLCGKQDLLCPVERHELMAGLMPQAQLCIIEGAGHLPVLEQPDETTAALRRWLEEIDNG</sequence>
<gene>
    <name evidence="2" type="ORF">PM02_18640</name>
</gene>
<dbReference type="PRINTS" id="PR00111">
    <property type="entry name" value="ABHYDROLASE"/>
</dbReference>
<dbReference type="SUPFAM" id="SSF53474">
    <property type="entry name" value="alpha/beta-Hydrolases"/>
    <property type="match status" value="1"/>
</dbReference>
<dbReference type="EMBL" id="JEMU01000024">
    <property type="protein sequence ID" value="KAJ01587.1"/>
    <property type="molecule type" value="Genomic_DNA"/>
</dbReference>